<sequence>MIDGSSNLHKVITPALEKETLEAFLDFLGISYIDGRVISTRNVEVYKDSTNDVGDYYVNIFDGFFHIRFNVFYNVFDGDFTVQLHKTIDALKKAKNRPIDDKHKRTRMKVYSE</sequence>
<keyword evidence="2" id="KW-1185">Reference proteome</keyword>
<evidence type="ECO:0000313" key="2">
    <source>
        <dbReference type="Proteomes" id="UP000005239"/>
    </source>
</evidence>
<reference evidence="2" key="1">
    <citation type="journal article" date="2008" name="Nat. Genet.">
        <title>The Pristionchus pacificus genome provides a unique perspective on nematode lifestyle and parasitism.</title>
        <authorList>
            <person name="Dieterich C."/>
            <person name="Clifton S.W."/>
            <person name="Schuster L.N."/>
            <person name="Chinwalla A."/>
            <person name="Delehaunty K."/>
            <person name="Dinkelacker I."/>
            <person name="Fulton L."/>
            <person name="Fulton R."/>
            <person name="Godfrey J."/>
            <person name="Minx P."/>
            <person name="Mitreva M."/>
            <person name="Roeseler W."/>
            <person name="Tian H."/>
            <person name="Witte H."/>
            <person name="Yang S.P."/>
            <person name="Wilson R.K."/>
            <person name="Sommer R.J."/>
        </authorList>
    </citation>
    <scope>NUCLEOTIDE SEQUENCE [LARGE SCALE GENOMIC DNA]</scope>
    <source>
        <strain evidence="2">PS312</strain>
    </source>
</reference>
<dbReference type="AlphaFoldDB" id="A0A2A6BVC4"/>
<dbReference type="EnsemblMetazoa" id="PPA42668.1">
    <property type="protein sequence ID" value="PPA42668.1"/>
    <property type="gene ID" value="WBGene00281037"/>
</dbReference>
<dbReference type="Proteomes" id="UP000005239">
    <property type="component" value="Unassembled WGS sequence"/>
</dbReference>
<proteinExistence type="predicted"/>
<gene>
    <name evidence="1" type="primary">WBGene00281037</name>
</gene>
<name>A0A2A6BVC4_PRIPA</name>
<reference evidence="1" key="2">
    <citation type="submission" date="2022-06" db="UniProtKB">
        <authorList>
            <consortium name="EnsemblMetazoa"/>
        </authorList>
    </citation>
    <scope>IDENTIFICATION</scope>
    <source>
        <strain evidence="1">PS312</strain>
    </source>
</reference>
<evidence type="ECO:0000313" key="1">
    <source>
        <dbReference type="EnsemblMetazoa" id="PPA42668.1"/>
    </source>
</evidence>
<organism evidence="1 2">
    <name type="scientific">Pristionchus pacificus</name>
    <name type="common">Parasitic nematode worm</name>
    <dbReference type="NCBI Taxonomy" id="54126"/>
    <lineage>
        <taxon>Eukaryota</taxon>
        <taxon>Metazoa</taxon>
        <taxon>Ecdysozoa</taxon>
        <taxon>Nematoda</taxon>
        <taxon>Chromadorea</taxon>
        <taxon>Rhabditida</taxon>
        <taxon>Rhabditina</taxon>
        <taxon>Diplogasteromorpha</taxon>
        <taxon>Diplogasteroidea</taxon>
        <taxon>Neodiplogasteridae</taxon>
        <taxon>Pristionchus</taxon>
    </lineage>
</organism>
<accession>A0A2A6BVC4</accession>
<accession>A0A8R1UZJ5</accession>
<protein>
    <submittedName>
        <fullName evidence="1">Uncharacterized protein</fullName>
    </submittedName>
</protein>